<gene>
    <name evidence="2" type="ORF">HKB35_20900</name>
</gene>
<protein>
    <submittedName>
        <fullName evidence="2">Uncharacterized protein</fullName>
    </submittedName>
</protein>
<dbReference type="RefSeq" id="WP_169629033.1">
    <property type="nucleotide sequence ID" value="NZ_JABCMA010000035.1"/>
</dbReference>
<sequence length="208" mass="23736">MSDVVKPVVRKVRYQGHEPFNRVLREDWIKAIKLSPDHFEASLYRPVEPESAPTDENYQSESVLELETNQDTLTYSDPELVAVLDCPDEQESFFMMDDGDENLGESLEPLMLRIASHHVPIGSVLEWDEETAEGLRTVWWYVHKAVGYGTANVGVIYICIPMRDFNQPPANLPELPDSSIEPEPKPEPEEDFLPEPEENLQDGEVIEL</sequence>
<evidence type="ECO:0000256" key="1">
    <source>
        <dbReference type="SAM" id="MobiDB-lite"/>
    </source>
</evidence>
<dbReference type="AlphaFoldDB" id="A0A7Y0QZF6"/>
<dbReference type="Proteomes" id="UP000565155">
    <property type="component" value="Unassembled WGS sequence"/>
</dbReference>
<dbReference type="EMBL" id="JABCMA010000035">
    <property type="protein sequence ID" value="NMR76073.1"/>
    <property type="molecule type" value="Genomic_DNA"/>
</dbReference>
<evidence type="ECO:0000313" key="3">
    <source>
        <dbReference type="Proteomes" id="UP000565155"/>
    </source>
</evidence>
<feature type="region of interest" description="Disordered" evidence="1">
    <location>
        <begin position="169"/>
        <end position="208"/>
    </location>
</feature>
<accession>A0A7Y0QZF6</accession>
<organism evidence="2 3">
    <name type="scientific">Vibrio alginolyticus</name>
    <dbReference type="NCBI Taxonomy" id="663"/>
    <lineage>
        <taxon>Bacteria</taxon>
        <taxon>Pseudomonadati</taxon>
        <taxon>Pseudomonadota</taxon>
        <taxon>Gammaproteobacteria</taxon>
        <taxon>Vibrionales</taxon>
        <taxon>Vibrionaceae</taxon>
        <taxon>Vibrio</taxon>
    </lineage>
</organism>
<proteinExistence type="predicted"/>
<name>A0A7Y0QZF6_VIBAL</name>
<comment type="caution">
    <text evidence="2">The sequence shown here is derived from an EMBL/GenBank/DDBJ whole genome shotgun (WGS) entry which is preliminary data.</text>
</comment>
<evidence type="ECO:0000313" key="2">
    <source>
        <dbReference type="EMBL" id="NMR76073.1"/>
    </source>
</evidence>
<reference evidence="2 3" key="1">
    <citation type="submission" date="2020-04" db="EMBL/GenBank/DDBJ databases">
        <title>Whole-genome sequencing of Vibrio spp. from China reveals different genetic environments of blaCTX-M-14 among diverse lineages.</title>
        <authorList>
            <person name="Zheng Z."/>
            <person name="Ye L."/>
            <person name="Chen S."/>
        </authorList>
    </citation>
    <scope>NUCLEOTIDE SEQUENCE [LARGE SCALE GENOMIC DNA]</scope>
    <source>
        <strain evidence="2 3">Vb1636</strain>
    </source>
</reference>
<feature type="compositionally biased region" description="Acidic residues" evidence="1">
    <location>
        <begin position="188"/>
        <end position="208"/>
    </location>
</feature>